<dbReference type="InterPro" id="IPR014729">
    <property type="entry name" value="Rossmann-like_a/b/a_fold"/>
</dbReference>
<gene>
    <name evidence="2" type="ORF">POM88_017936</name>
</gene>
<dbReference type="InterPro" id="IPR006015">
    <property type="entry name" value="Universal_stress_UspA"/>
</dbReference>
<evidence type="ECO:0000313" key="3">
    <source>
        <dbReference type="Proteomes" id="UP001237642"/>
    </source>
</evidence>
<dbReference type="GO" id="GO:0016787">
    <property type="term" value="F:hydrolase activity"/>
    <property type="evidence" value="ECO:0007669"/>
    <property type="project" value="UniProtKB-KW"/>
</dbReference>
<reference evidence="2" key="1">
    <citation type="submission" date="2023-02" db="EMBL/GenBank/DDBJ databases">
        <title>Genome of toxic invasive species Heracleum sosnowskyi carries increased number of genes despite the absence of recent whole-genome duplications.</title>
        <authorList>
            <person name="Schelkunov M."/>
            <person name="Shtratnikova V."/>
            <person name="Makarenko M."/>
            <person name="Klepikova A."/>
            <person name="Omelchenko D."/>
            <person name="Novikova G."/>
            <person name="Obukhova E."/>
            <person name="Bogdanov V."/>
            <person name="Penin A."/>
            <person name="Logacheva M."/>
        </authorList>
    </citation>
    <scope>NUCLEOTIDE SEQUENCE</scope>
    <source>
        <strain evidence="2">Hsosn_3</strain>
        <tissue evidence="2">Leaf</tissue>
    </source>
</reference>
<name>A0AAD8IRL9_9APIA</name>
<dbReference type="CDD" id="cd23659">
    <property type="entry name" value="USP_At3g01520-like"/>
    <property type="match status" value="1"/>
</dbReference>
<dbReference type="PANTHER" id="PTHR31964:SF124">
    <property type="entry name" value="ADENINE NUCLEOTIDE ALPHA HYDROLASES-LIKE SUPERFAMILY PROTEIN"/>
    <property type="match status" value="1"/>
</dbReference>
<keyword evidence="3" id="KW-1185">Reference proteome</keyword>
<accession>A0AAD8IRL9</accession>
<dbReference type="SUPFAM" id="SSF52402">
    <property type="entry name" value="Adenine nucleotide alpha hydrolases-like"/>
    <property type="match status" value="1"/>
</dbReference>
<organism evidence="2 3">
    <name type="scientific">Heracleum sosnowskyi</name>
    <dbReference type="NCBI Taxonomy" id="360622"/>
    <lineage>
        <taxon>Eukaryota</taxon>
        <taxon>Viridiplantae</taxon>
        <taxon>Streptophyta</taxon>
        <taxon>Embryophyta</taxon>
        <taxon>Tracheophyta</taxon>
        <taxon>Spermatophyta</taxon>
        <taxon>Magnoliopsida</taxon>
        <taxon>eudicotyledons</taxon>
        <taxon>Gunneridae</taxon>
        <taxon>Pentapetalae</taxon>
        <taxon>asterids</taxon>
        <taxon>campanulids</taxon>
        <taxon>Apiales</taxon>
        <taxon>Apiaceae</taxon>
        <taxon>Apioideae</taxon>
        <taxon>apioid superclade</taxon>
        <taxon>Tordylieae</taxon>
        <taxon>Tordyliinae</taxon>
        <taxon>Heracleum</taxon>
    </lineage>
</organism>
<dbReference type="InterPro" id="IPR006016">
    <property type="entry name" value="UspA"/>
</dbReference>
<dbReference type="Gene3D" id="3.40.50.620">
    <property type="entry name" value="HUPs"/>
    <property type="match status" value="1"/>
</dbReference>
<dbReference type="PRINTS" id="PR01438">
    <property type="entry name" value="UNVRSLSTRESS"/>
</dbReference>
<proteinExistence type="predicted"/>
<feature type="domain" description="UspA" evidence="1">
    <location>
        <begin position="33"/>
        <end position="192"/>
    </location>
</feature>
<sequence length="205" mass="22613">MESKTVVEPMELPPELQKPLVPVPETEQKKKLKVLVAIDDSELSFYALQWALDNLFKNLGNDQSSMDMNQQDSGTLTVAHVMSPFHHYAFPAAEPGVYAANTVVESARKGQSKLAAGILDRAVKLCKEKNVKAESLLLEGDPKDMICQIVQEIHVDLLVLGSRGLGMIKRAFMGSVSDYCVHHAKCPVLIVRPPKESTHHQKSGE</sequence>
<dbReference type="EMBL" id="JAUIZM010000004">
    <property type="protein sequence ID" value="KAK1389758.1"/>
    <property type="molecule type" value="Genomic_DNA"/>
</dbReference>
<evidence type="ECO:0000259" key="1">
    <source>
        <dbReference type="Pfam" id="PF00582"/>
    </source>
</evidence>
<keyword evidence="2" id="KW-0378">Hydrolase</keyword>
<reference evidence="2" key="2">
    <citation type="submission" date="2023-05" db="EMBL/GenBank/DDBJ databases">
        <authorList>
            <person name="Schelkunov M.I."/>
        </authorList>
    </citation>
    <scope>NUCLEOTIDE SEQUENCE</scope>
    <source>
        <strain evidence="2">Hsosn_3</strain>
        <tissue evidence="2">Leaf</tissue>
    </source>
</reference>
<dbReference type="PANTHER" id="PTHR31964">
    <property type="entry name" value="ADENINE NUCLEOTIDE ALPHA HYDROLASES-LIKE SUPERFAMILY PROTEIN"/>
    <property type="match status" value="1"/>
</dbReference>
<comment type="caution">
    <text evidence="2">The sequence shown here is derived from an EMBL/GenBank/DDBJ whole genome shotgun (WGS) entry which is preliminary data.</text>
</comment>
<dbReference type="AlphaFoldDB" id="A0AAD8IRL9"/>
<dbReference type="Pfam" id="PF00582">
    <property type="entry name" value="Usp"/>
    <property type="match status" value="1"/>
</dbReference>
<evidence type="ECO:0000313" key="2">
    <source>
        <dbReference type="EMBL" id="KAK1389758.1"/>
    </source>
</evidence>
<dbReference type="Proteomes" id="UP001237642">
    <property type="component" value="Unassembled WGS sequence"/>
</dbReference>
<protein>
    <submittedName>
        <fullName evidence="2">Adenine nucleotide alpha hydrolases-like superfamily protein</fullName>
    </submittedName>
</protein>